<dbReference type="EMBL" id="CAJNOQ010034477">
    <property type="protein sequence ID" value="CAF1594956.1"/>
    <property type="molecule type" value="Genomic_DNA"/>
</dbReference>
<evidence type="ECO:0000313" key="3">
    <source>
        <dbReference type="Proteomes" id="UP000663829"/>
    </source>
</evidence>
<feature type="non-terminal residue" evidence="1">
    <location>
        <position position="1"/>
    </location>
</feature>
<dbReference type="Proteomes" id="UP000681722">
    <property type="component" value="Unassembled WGS sequence"/>
</dbReference>
<keyword evidence="3" id="KW-1185">Reference proteome</keyword>
<proteinExistence type="predicted"/>
<sequence>MPTTSKRKSQYLSAIAQRWSRESSTSSDDSVFSMEISDEDDTEANDLDFKDKIQTSDIGDLFQLCNNQCNTRYLSVLLYLTLRRFNLSYRDTHAFLKDIGGFACRTAQKWSNVFVNGKFDEFVADGRGGKRGDSFYDVYPDLEAEARAFAVLQCEQKAASFTAIDLAQFVDKRYYEINDFRKTNSDLVRSVESCRLDLRRWGGRFEANSNRPYFEGHDRPDVVAHRHQFIDYFLTNEASYYTISPAEDPSWQTPKAPVPTILICHDESTFRSGDVRAKRWVIDNSAPFFSKG</sequence>
<accession>A0A816AA37</accession>
<dbReference type="Proteomes" id="UP000663829">
    <property type="component" value="Unassembled WGS sequence"/>
</dbReference>
<evidence type="ECO:0000313" key="2">
    <source>
        <dbReference type="EMBL" id="CAF4469141.1"/>
    </source>
</evidence>
<dbReference type="OrthoDB" id="10039611at2759"/>
<dbReference type="EMBL" id="CAJOBC010100742">
    <property type="protein sequence ID" value="CAF4469141.1"/>
    <property type="molecule type" value="Genomic_DNA"/>
</dbReference>
<gene>
    <name evidence="1" type="ORF">GPM918_LOCUS42012</name>
    <name evidence="2" type="ORF">SRO942_LOCUS43174</name>
</gene>
<dbReference type="AlphaFoldDB" id="A0A816AA37"/>
<comment type="caution">
    <text evidence="1">The sequence shown here is derived from an EMBL/GenBank/DDBJ whole genome shotgun (WGS) entry which is preliminary data.</text>
</comment>
<evidence type="ECO:0000313" key="1">
    <source>
        <dbReference type="EMBL" id="CAF1594956.1"/>
    </source>
</evidence>
<organism evidence="1 3">
    <name type="scientific">Didymodactylos carnosus</name>
    <dbReference type="NCBI Taxonomy" id="1234261"/>
    <lineage>
        <taxon>Eukaryota</taxon>
        <taxon>Metazoa</taxon>
        <taxon>Spiralia</taxon>
        <taxon>Gnathifera</taxon>
        <taxon>Rotifera</taxon>
        <taxon>Eurotatoria</taxon>
        <taxon>Bdelloidea</taxon>
        <taxon>Philodinida</taxon>
        <taxon>Philodinidae</taxon>
        <taxon>Didymodactylos</taxon>
    </lineage>
</organism>
<name>A0A816AA37_9BILA</name>
<reference evidence="1" key="1">
    <citation type="submission" date="2021-02" db="EMBL/GenBank/DDBJ databases">
        <authorList>
            <person name="Nowell W R."/>
        </authorList>
    </citation>
    <scope>NUCLEOTIDE SEQUENCE</scope>
</reference>
<protein>
    <submittedName>
        <fullName evidence="1">Uncharacterized protein</fullName>
    </submittedName>
</protein>